<dbReference type="NCBIfam" id="NF003477">
    <property type="entry name" value="PRK05122.1"/>
    <property type="match status" value="1"/>
</dbReference>
<keyword evidence="7" id="KW-1185">Reference proteome</keyword>
<evidence type="ECO:0000256" key="2">
    <source>
        <dbReference type="ARBA" id="ARBA00022989"/>
    </source>
</evidence>
<feature type="transmembrane region" description="Helical" evidence="4">
    <location>
        <begin position="149"/>
        <end position="167"/>
    </location>
</feature>
<evidence type="ECO:0000259" key="5">
    <source>
        <dbReference type="PROSITE" id="PS50850"/>
    </source>
</evidence>
<keyword evidence="1 4" id="KW-0812">Transmembrane</keyword>
<dbReference type="InterPro" id="IPR036259">
    <property type="entry name" value="MFS_trans_sf"/>
</dbReference>
<feature type="transmembrane region" description="Helical" evidence="4">
    <location>
        <begin position="345"/>
        <end position="367"/>
    </location>
</feature>
<dbReference type="Proteomes" id="UP001176960">
    <property type="component" value="Unassembled WGS sequence"/>
</dbReference>
<accession>A0AA35UG82</accession>
<name>A0AA35UG82_9PROT</name>
<evidence type="ECO:0000256" key="1">
    <source>
        <dbReference type="ARBA" id="ARBA00022692"/>
    </source>
</evidence>
<feature type="transmembrane region" description="Helical" evidence="4">
    <location>
        <begin position="47"/>
        <end position="70"/>
    </location>
</feature>
<keyword evidence="4" id="KW-1003">Cell membrane</keyword>
<gene>
    <name evidence="6" type="ORF">LMG32879_000159</name>
</gene>
<dbReference type="Gene3D" id="1.20.1250.20">
    <property type="entry name" value="MFS general substrate transporter like domains"/>
    <property type="match status" value="1"/>
</dbReference>
<dbReference type="RefSeq" id="WP_289842338.1">
    <property type="nucleotide sequence ID" value="NZ_CATKSH010000001.1"/>
</dbReference>
<dbReference type="AlphaFoldDB" id="A0AA35UG82"/>
<feature type="transmembrane region" description="Helical" evidence="4">
    <location>
        <begin position="219"/>
        <end position="249"/>
    </location>
</feature>
<evidence type="ECO:0000256" key="4">
    <source>
        <dbReference type="HAMAP-Rule" id="MF_01118"/>
    </source>
</evidence>
<dbReference type="InterPro" id="IPR023008">
    <property type="entry name" value="MFS_YhhS-like"/>
</dbReference>
<feature type="transmembrane region" description="Helical" evidence="4">
    <location>
        <begin position="82"/>
        <end position="103"/>
    </location>
</feature>
<dbReference type="InterPro" id="IPR052714">
    <property type="entry name" value="MFS_Exporter"/>
</dbReference>
<protein>
    <recommendedName>
        <fullName evidence="4">Uncharacterized MFS-type transporter LMG32879_000159</fullName>
    </recommendedName>
</protein>
<dbReference type="GO" id="GO:0005886">
    <property type="term" value="C:plasma membrane"/>
    <property type="evidence" value="ECO:0007669"/>
    <property type="project" value="UniProtKB-SubCell"/>
</dbReference>
<proteinExistence type="inferred from homology"/>
<feature type="transmembrane region" description="Helical" evidence="4">
    <location>
        <begin position="373"/>
        <end position="394"/>
    </location>
</feature>
<evidence type="ECO:0000256" key="3">
    <source>
        <dbReference type="ARBA" id="ARBA00023136"/>
    </source>
</evidence>
<sequence length="404" mass="41580">MDQEHDPVIESPTRRILPVVLLNLLVYLDIGMPMAVIPVFVHGGMHLNVILAGFAVSLQYFATFASRASAGHRIDSGGPKPVALDGLLLCAFSGVLLTGAGLAKGNAALALLLLLASRLALGWSESWASTAAIMWNIRRVGVRNTAQVISWNGITSYGGIALGATIGEMLSHVPGPLGGLTLVGLLSLLLPLGGWCLARSYPAVETMRGTAPLMPFRKVFMRVLPHGSALACGSVGFGAISSCLSLYFAAHGWSGAARALFAFGVVFVIVRFMFARQIVRLGGLNVAMASLLIEGLGLFVLAVLPTPAGAMLGAALTGAGFSLVFPALGVLAVERAGPENRGAALGAFSVFLDLAIGISGPLLGLIIHLSGYAALFLFSAAVTLIGAALGAMLGRKRSAASGSR</sequence>
<dbReference type="InterPro" id="IPR011701">
    <property type="entry name" value="MFS"/>
</dbReference>
<dbReference type="PANTHER" id="PTHR23531:SF1">
    <property type="entry name" value="QUINOLENE RESISTANCE PROTEIN NORA"/>
    <property type="match status" value="1"/>
</dbReference>
<dbReference type="PROSITE" id="PS50850">
    <property type="entry name" value="MFS"/>
    <property type="match status" value="1"/>
</dbReference>
<dbReference type="GO" id="GO:0022857">
    <property type="term" value="F:transmembrane transporter activity"/>
    <property type="evidence" value="ECO:0007669"/>
    <property type="project" value="UniProtKB-UniRule"/>
</dbReference>
<dbReference type="HAMAP" id="MF_01118">
    <property type="entry name" value="MFS_YhhS"/>
    <property type="match status" value="1"/>
</dbReference>
<keyword evidence="4" id="KW-0813">Transport</keyword>
<feature type="transmembrane region" description="Helical" evidence="4">
    <location>
        <begin position="255"/>
        <end position="274"/>
    </location>
</feature>
<dbReference type="PANTHER" id="PTHR23531">
    <property type="entry name" value="QUINOLENE RESISTANCE PROTEIN NORA"/>
    <property type="match status" value="1"/>
</dbReference>
<reference evidence="6" key="1">
    <citation type="submission" date="2023-03" db="EMBL/GenBank/DDBJ databases">
        <authorList>
            <person name="Cleenwerck I."/>
        </authorList>
    </citation>
    <scope>NUCLEOTIDE SEQUENCE</scope>
    <source>
        <strain evidence="6">LMG 32879</strain>
    </source>
</reference>
<comment type="caution">
    <text evidence="4">Lacks conserved residue(s) required for the propagation of feature annotation.</text>
</comment>
<feature type="domain" description="Major facilitator superfamily (MFS) profile" evidence="5">
    <location>
        <begin position="186"/>
        <end position="404"/>
    </location>
</feature>
<evidence type="ECO:0000313" key="7">
    <source>
        <dbReference type="Proteomes" id="UP001176960"/>
    </source>
</evidence>
<comment type="caution">
    <text evidence="6">The sequence shown here is derived from an EMBL/GenBank/DDBJ whole genome shotgun (WGS) entry which is preliminary data.</text>
</comment>
<dbReference type="SUPFAM" id="SSF103473">
    <property type="entry name" value="MFS general substrate transporter"/>
    <property type="match status" value="1"/>
</dbReference>
<feature type="transmembrane region" description="Helical" evidence="4">
    <location>
        <begin position="286"/>
        <end position="304"/>
    </location>
</feature>
<feature type="transmembrane region" description="Helical" evidence="4">
    <location>
        <begin position="179"/>
        <end position="198"/>
    </location>
</feature>
<organism evidence="6 7">
    <name type="scientific">Brytella acorum</name>
    <dbReference type="NCBI Taxonomy" id="2959299"/>
    <lineage>
        <taxon>Bacteria</taxon>
        <taxon>Pseudomonadati</taxon>
        <taxon>Pseudomonadota</taxon>
        <taxon>Alphaproteobacteria</taxon>
        <taxon>Acetobacterales</taxon>
        <taxon>Acetobacteraceae</taxon>
        <taxon>Brytella</taxon>
    </lineage>
</organism>
<keyword evidence="3 4" id="KW-0472">Membrane</keyword>
<comment type="subcellular location">
    <subcellularLocation>
        <location evidence="4">Cell inner membrane</location>
        <topology evidence="4">Multi-pass membrane protein</topology>
    </subcellularLocation>
</comment>
<keyword evidence="4" id="KW-0997">Cell inner membrane</keyword>
<dbReference type="Pfam" id="PF07690">
    <property type="entry name" value="MFS_1"/>
    <property type="match status" value="1"/>
</dbReference>
<feature type="transmembrane region" description="Helical" evidence="4">
    <location>
        <begin position="20"/>
        <end position="41"/>
    </location>
</feature>
<dbReference type="EMBL" id="CATKSH010000001">
    <property type="protein sequence ID" value="CAI9119345.1"/>
    <property type="molecule type" value="Genomic_DNA"/>
</dbReference>
<keyword evidence="2 4" id="KW-1133">Transmembrane helix</keyword>
<feature type="transmembrane region" description="Helical" evidence="4">
    <location>
        <begin position="310"/>
        <end position="333"/>
    </location>
</feature>
<evidence type="ECO:0000313" key="6">
    <source>
        <dbReference type="EMBL" id="CAI9119345.1"/>
    </source>
</evidence>
<dbReference type="InterPro" id="IPR020846">
    <property type="entry name" value="MFS_dom"/>
</dbReference>
<comment type="similarity">
    <text evidence="4">Belongs to the major facilitator superfamily. YhhS family.</text>
</comment>